<organism evidence="3 4">
    <name type="scientific">Apiospora hydei</name>
    <dbReference type="NCBI Taxonomy" id="1337664"/>
    <lineage>
        <taxon>Eukaryota</taxon>
        <taxon>Fungi</taxon>
        <taxon>Dikarya</taxon>
        <taxon>Ascomycota</taxon>
        <taxon>Pezizomycotina</taxon>
        <taxon>Sordariomycetes</taxon>
        <taxon>Xylariomycetidae</taxon>
        <taxon>Amphisphaeriales</taxon>
        <taxon>Apiosporaceae</taxon>
        <taxon>Apiospora</taxon>
    </lineage>
</organism>
<sequence length="394" mass="45526">MPVLVLRVRPKTFPLLRLPREIRDLIYELILVEPPKHQRRHIATCSAASLSPSSPEIPPFVTEEKAPFPRFLPFGDCRCANRRHLALLLTNRQVYEEGSRVLWTKNVFSFHTIDSFNQWFAHISAAKRRIIRYIAIYLLPRSQWQHLSFSRTIGFDVNERLLQNLVQCVGLRKLDLGPAQLPSGFIAALSRQLPLLKSLRVAGFVDVADRLPWVWGLVHTDVRIDGVDIMKTSTSSLESQWDIGIWIARIIPVIEKLTGRLGRDKWEGYCDTNSTAKLRLPDEPHPIEVPLIGLPNSAATCARFRLEREQAEKLREKREAREDELRRGEAMRLAKEADRRQAAESHAAVKLRESERAKKQLKQEGERQSLQRNRHIRDHLATRKAERKRVRGTK</sequence>
<evidence type="ECO:0000259" key="2">
    <source>
        <dbReference type="Pfam" id="PF24864"/>
    </source>
</evidence>
<dbReference type="Proteomes" id="UP001433268">
    <property type="component" value="Unassembled WGS sequence"/>
</dbReference>
<gene>
    <name evidence="3" type="ORF">PG997_001547</name>
</gene>
<dbReference type="EMBL" id="JAQQWN010000002">
    <property type="protein sequence ID" value="KAK8094862.1"/>
    <property type="molecule type" value="Genomic_DNA"/>
</dbReference>
<feature type="domain" description="DUF7730" evidence="2">
    <location>
        <begin position="15"/>
        <end position="138"/>
    </location>
</feature>
<dbReference type="RefSeq" id="XP_066675635.1">
    <property type="nucleotide sequence ID" value="XM_066805862.1"/>
</dbReference>
<accession>A0ABR1XE73</accession>
<dbReference type="InterPro" id="IPR056632">
    <property type="entry name" value="DUF7730"/>
</dbReference>
<feature type="compositionally biased region" description="Basic and acidic residues" evidence="1">
    <location>
        <begin position="332"/>
        <end position="343"/>
    </location>
</feature>
<protein>
    <recommendedName>
        <fullName evidence="2">DUF7730 domain-containing protein</fullName>
    </recommendedName>
</protein>
<proteinExistence type="predicted"/>
<feature type="region of interest" description="Disordered" evidence="1">
    <location>
        <begin position="332"/>
        <end position="394"/>
    </location>
</feature>
<evidence type="ECO:0000313" key="4">
    <source>
        <dbReference type="Proteomes" id="UP001433268"/>
    </source>
</evidence>
<keyword evidence="4" id="KW-1185">Reference proteome</keyword>
<dbReference type="PANTHER" id="PTHR38790">
    <property type="entry name" value="2EXR DOMAIN-CONTAINING PROTEIN-RELATED"/>
    <property type="match status" value="1"/>
</dbReference>
<reference evidence="3 4" key="1">
    <citation type="submission" date="2023-01" db="EMBL/GenBank/DDBJ databases">
        <title>Analysis of 21 Apiospora genomes using comparative genomics revels a genus with tremendous synthesis potential of carbohydrate active enzymes and secondary metabolites.</title>
        <authorList>
            <person name="Sorensen T."/>
        </authorList>
    </citation>
    <scope>NUCLEOTIDE SEQUENCE [LARGE SCALE GENOMIC DNA]</scope>
    <source>
        <strain evidence="3 4">CBS 114990</strain>
    </source>
</reference>
<evidence type="ECO:0000313" key="3">
    <source>
        <dbReference type="EMBL" id="KAK8094862.1"/>
    </source>
</evidence>
<dbReference type="PANTHER" id="PTHR38790:SF9">
    <property type="entry name" value="F-BOX DOMAIN-CONTAINING PROTEIN"/>
    <property type="match status" value="1"/>
</dbReference>
<comment type="caution">
    <text evidence="3">The sequence shown here is derived from an EMBL/GenBank/DDBJ whole genome shotgun (WGS) entry which is preliminary data.</text>
</comment>
<dbReference type="GeneID" id="92038922"/>
<evidence type="ECO:0000256" key="1">
    <source>
        <dbReference type="SAM" id="MobiDB-lite"/>
    </source>
</evidence>
<feature type="compositionally biased region" description="Basic and acidic residues" evidence="1">
    <location>
        <begin position="350"/>
        <end position="369"/>
    </location>
</feature>
<feature type="compositionally biased region" description="Basic residues" evidence="1">
    <location>
        <begin position="385"/>
        <end position="394"/>
    </location>
</feature>
<dbReference type="Pfam" id="PF24864">
    <property type="entry name" value="DUF7730"/>
    <property type="match status" value="1"/>
</dbReference>
<name>A0ABR1XE73_9PEZI</name>